<reference evidence="2 3" key="2">
    <citation type="submission" date="2018-11" db="EMBL/GenBank/DDBJ databases">
        <authorList>
            <consortium name="Pathogen Informatics"/>
        </authorList>
    </citation>
    <scope>NUCLEOTIDE SEQUENCE [LARGE SCALE GENOMIC DNA]</scope>
</reference>
<dbReference type="EMBL" id="UYWY01027165">
    <property type="protein sequence ID" value="VDM50917.1"/>
    <property type="molecule type" value="Genomic_DNA"/>
</dbReference>
<dbReference type="Proteomes" id="UP000050794">
    <property type="component" value="Unassembled WGS sequence"/>
</dbReference>
<keyword evidence="1" id="KW-0812">Transmembrane</keyword>
<keyword evidence="3" id="KW-1185">Reference proteome</keyword>
<evidence type="ECO:0000313" key="3">
    <source>
        <dbReference type="Proteomes" id="UP000050794"/>
    </source>
</evidence>
<evidence type="ECO:0000313" key="2">
    <source>
        <dbReference type="EMBL" id="VDM50917.1"/>
    </source>
</evidence>
<keyword evidence="1" id="KW-1133">Transmembrane helix</keyword>
<accession>A0A183VFS6</accession>
<gene>
    <name evidence="2" type="ORF">TCNE_LOCUS19596</name>
</gene>
<dbReference type="AlphaFoldDB" id="A0A183VFS6"/>
<organism evidence="3 4">
    <name type="scientific">Toxocara canis</name>
    <name type="common">Canine roundworm</name>
    <dbReference type="NCBI Taxonomy" id="6265"/>
    <lineage>
        <taxon>Eukaryota</taxon>
        <taxon>Metazoa</taxon>
        <taxon>Ecdysozoa</taxon>
        <taxon>Nematoda</taxon>
        <taxon>Chromadorea</taxon>
        <taxon>Rhabditida</taxon>
        <taxon>Spirurina</taxon>
        <taxon>Ascaridomorpha</taxon>
        <taxon>Ascaridoidea</taxon>
        <taxon>Toxocaridae</taxon>
        <taxon>Toxocara</taxon>
    </lineage>
</organism>
<name>A0A183VFS6_TOXCA</name>
<evidence type="ECO:0000313" key="4">
    <source>
        <dbReference type="WBParaSite" id="TCNE_0001960001-mRNA-1"/>
    </source>
</evidence>
<sequence>MIVAIVAFIPFVRCRISHRIELMYHNDIYSKQPIKLVANFAALLVNIATLSMYFIYPPLTWRVPIFGVGPQEKKKE</sequence>
<evidence type="ECO:0000256" key="1">
    <source>
        <dbReference type="SAM" id="Phobius"/>
    </source>
</evidence>
<protein>
    <submittedName>
        <fullName evidence="4">G_PROTEIN_RECEP_F1_2 domain-containing protein</fullName>
    </submittedName>
</protein>
<dbReference type="WBParaSite" id="TCNE_0001960001-mRNA-1">
    <property type="protein sequence ID" value="TCNE_0001960001-mRNA-1"/>
    <property type="gene ID" value="TCNE_0001960001"/>
</dbReference>
<proteinExistence type="predicted"/>
<feature type="transmembrane region" description="Helical" evidence="1">
    <location>
        <begin position="38"/>
        <end position="56"/>
    </location>
</feature>
<reference evidence="4" key="1">
    <citation type="submission" date="2016-06" db="UniProtKB">
        <authorList>
            <consortium name="WormBaseParasite"/>
        </authorList>
    </citation>
    <scope>IDENTIFICATION</scope>
</reference>
<keyword evidence="1" id="KW-0472">Membrane</keyword>